<dbReference type="PROSITE" id="PS51257">
    <property type="entry name" value="PROKAR_LIPOPROTEIN"/>
    <property type="match status" value="1"/>
</dbReference>
<feature type="region of interest" description="Disordered" evidence="1">
    <location>
        <begin position="575"/>
        <end position="630"/>
    </location>
</feature>
<accession>A0AAN6EWA3</accession>
<feature type="compositionally biased region" description="Low complexity" evidence="1">
    <location>
        <begin position="657"/>
        <end position="667"/>
    </location>
</feature>
<comment type="caution">
    <text evidence="3">The sequence shown here is derived from an EMBL/GenBank/DDBJ whole genome shotgun (WGS) entry which is preliminary data.</text>
</comment>
<evidence type="ECO:0000313" key="4">
    <source>
        <dbReference type="Proteomes" id="UP001161757"/>
    </source>
</evidence>
<feature type="transmembrane region" description="Helical" evidence="2">
    <location>
        <begin position="20"/>
        <end position="42"/>
    </location>
</feature>
<proteinExistence type="predicted"/>
<feature type="region of interest" description="Disordered" evidence="1">
    <location>
        <begin position="654"/>
        <end position="675"/>
    </location>
</feature>
<keyword evidence="2" id="KW-1133">Transmembrane helix</keyword>
<keyword evidence="2" id="KW-0812">Transmembrane</keyword>
<gene>
    <name evidence="3" type="ORF">HRR80_005160</name>
</gene>
<evidence type="ECO:0000256" key="2">
    <source>
        <dbReference type="SAM" id="Phobius"/>
    </source>
</evidence>
<evidence type="ECO:0000313" key="3">
    <source>
        <dbReference type="EMBL" id="KAJ8991105.1"/>
    </source>
</evidence>
<dbReference type="AlphaFoldDB" id="A0AAN6EWA3"/>
<dbReference type="Proteomes" id="UP001161757">
    <property type="component" value="Unassembled WGS sequence"/>
</dbReference>
<organism evidence="3 4">
    <name type="scientific">Exophiala dermatitidis</name>
    <name type="common">Black yeast-like fungus</name>
    <name type="synonym">Wangiella dermatitidis</name>
    <dbReference type="NCBI Taxonomy" id="5970"/>
    <lineage>
        <taxon>Eukaryota</taxon>
        <taxon>Fungi</taxon>
        <taxon>Dikarya</taxon>
        <taxon>Ascomycota</taxon>
        <taxon>Pezizomycotina</taxon>
        <taxon>Eurotiomycetes</taxon>
        <taxon>Chaetothyriomycetidae</taxon>
        <taxon>Chaetothyriales</taxon>
        <taxon>Herpotrichiellaceae</taxon>
        <taxon>Exophiala</taxon>
    </lineage>
</organism>
<feature type="region of interest" description="Disordered" evidence="1">
    <location>
        <begin position="404"/>
        <end position="424"/>
    </location>
</feature>
<evidence type="ECO:0000256" key="1">
    <source>
        <dbReference type="SAM" id="MobiDB-lite"/>
    </source>
</evidence>
<dbReference type="EMBL" id="JAJGCB010000009">
    <property type="protein sequence ID" value="KAJ8991105.1"/>
    <property type="molecule type" value="Genomic_DNA"/>
</dbReference>
<protein>
    <submittedName>
        <fullName evidence="3">Uncharacterized protein</fullName>
    </submittedName>
</protein>
<sequence>MAPLPVKTLQRRGNNAGHTFSIVFAIIALLVVLACLIWGIILPRYRKRNVGLPTNRFVSQPRIIPQTQRFPSHPALLRGFRKKPSTVLRKCNPRIESSKNPAQVNASHHPFSDASHHAASVLGAPVNSNGLFTPVKDRLPLRRGRAWARGRAFRREKRTEAREDVTMDSVNGPQEYVIRMPEALVLKPRPAGRPPPLTRQLERFPCPQSDPSGKGGLMHPVKLFQELQLRDSQSTMDISGTPCPPRSYRSHSNMNRFASNLPVATQDRCITTDPADNALPHTHPEPEEILSIGCGSHTGSAPETNMSVPDVDTPVKQRRAEDTELGTRHATSEVEIRDWLDHANIDGRTDTVSSRRGYTPTTDPFTTPGVSTTAPTSPAISANTVPALSTPSQHPGPSCNDAPTLPHVRFHRRTPSSGARPLGRVMRPMPRAVTSELGHCICRDVYGHCKPAQCPANGRCRLSRTLYLQKRRISRNRHSFSSLTSVSKPSIVPAGRRSILRSSSVYSQDIRGLRVSTNPEFARIAARAVEMQAQAALSTAVQRNDLPQEDKLMDLPECKKDSWIPHIAGVQKYVSPRPVPKRSQSEAGPRRLRLDDPQTMISGHGARQRDGNGEDRCISTTRPGGTADNVYDDGTGRVYWARALQAAQTVRRYRPEPGVVGTPPQGTAPGGGQWI</sequence>
<reference evidence="3" key="1">
    <citation type="submission" date="2023-01" db="EMBL/GenBank/DDBJ databases">
        <title>Exophiala dermititidis isolated from Cystic Fibrosis Patient.</title>
        <authorList>
            <person name="Kurbessoian T."/>
            <person name="Crocker A."/>
            <person name="Murante D."/>
            <person name="Hogan D.A."/>
            <person name="Stajich J.E."/>
        </authorList>
    </citation>
    <scope>NUCLEOTIDE SEQUENCE</scope>
    <source>
        <strain evidence="3">Ex8</strain>
    </source>
</reference>
<keyword evidence="2" id="KW-0472">Membrane</keyword>
<feature type="compositionally biased region" description="Polar residues" evidence="1">
    <location>
        <begin position="350"/>
        <end position="374"/>
    </location>
</feature>
<feature type="region of interest" description="Disordered" evidence="1">
    <location>
        <begin position="347"/>
        <end position="374"/>
    </location>
</feature>
<name>A0AAN6EWA3_EXODE</name>
<feature type="compositionally biased region" description="Basic and acidic residues" evidence="1">
    <location>
        <begin position="607"/>
        <end position="617"/>
    </location>
</feature>